<organism evidence="12 13">
    <name type="scientific">Paenibacillus hemerocallicola</name>
    <dbReference type="NCBI Taxonomy" id="1172614"/>
    <lineage>
        <taxon>Bacteria</taxon>
        <taxon>Bacillati</taxon>
        <taxon>Bacillota</taxon>
        <taxon>Bacilli</taxon>
        <taxon>Bacillales</taxon>
        <taxon>Paenibacillaceae</taxon>
        <taxon>Paenibacillus</taxon>
    </lineage>
</organism>
<feature type="active site" description="Proton donor" evidence="7">
    <location>
        <position position="232"/>
    </location>
</feature>
<comment type="caution">
    <text evidence="12">The sequence shown here is derived from an EMBL/GenBank/DDBJ whole genome shotgun (WGS) entry which is preliminary data.</text>
</comment>
<dbReference type="Proteomes" id="UP000307943">
    <property type="component" value="Unassembled WGS sequence"/>
</dbReference>
<evidence type="ECO:0000313" key="13">
    <source>
        <dbReference type="Proteomes" id="UP000307943"/>
    </source>
</evidence>
<keyword evidence="13" id="KW-1185">Reference proteome</keyword>
<feature type="transmembrane region" description="Helical" evidence="10">
    <location>
        <begin position="15"/>
        <end position="34"/>
    </location>
</feature>
<dbReference type="InterPro" id="IPR006584">
    <property type="entry name" value="Cellulose-bd_IV"/>
</dbReference>
<dbReference type="Gene3D" id="2.60.120.260">
    <property type="entry name" value="Galactose-binding domain-like"/>
    <property type="match status" value="1"/>
</dbReference>
<dbReference type="EMBL" id="VDCQ01000013">
    <property type="protein sequence ID" value="TNJ66123.1"/>
    <property type="molecule type" value="Genomic_DNA"/>
</dbReference>
<keyword evidence="6" id="KW-0326">Glycosidase</keyword>
<feature type="site" description="Important for catalytic activity, responsible for pKa modulation of the active site Glu and correct orientation of both the proton donor and substrate" evidence="8">
    <location>
        <position position="184"/>
    </location>
</feature>
<feature type="region of interest" description="Disordered" evidence="9">
    <location>
        <begin position="544"/>
        <end position="563"/>
    </location>
</feature>
<dbReference type="GO" id="GO:0004553">
    <property type="term" value="F:hydrolase activity, hydrolyzing O-glycosyl compounds"/>
    <property type="evidence" value="ECO:0007669"/>
    <property type="project" value="InterPro"/>
</dbReference>
<feature type="active site" description="Proton acceptor" evidence="7">
    <location>
        <position position="88"/>
    </location>
</feature>
<reference evidence="12 13" key="1">
    <citation type="submission" date="2019-05" db="EMBL/GenBank/DDBJ databases">
        <title>We sequenced the genome of Paenibacillus hemerocallicola KCTC 33185 for further insight into its adaptation and study the phylogeny of Paenibacillus.</title>
        <authorList>
            <person name="Narsing Rao M.P."/>
        </authorList>
    </citation>
    <scope>NUCLEOTIDE SEQUENCE [LARGE SCALE GENOMIC DNA]</scope>
    <source>
        <strain evidence="12 13">KCTC 33185</strain>
    </source>
</reference>
<feature type="domain" description="CBM6" evidence="11">
    <location>
        <begin position="550"/>
        <end position="675"/>
    </location>
</feature>
<evidence type="ECO:0000259" key="11">
    <source>
        <dbReference type="PROSITE" id="PS51175"/>
    </source>
</evidence>
<comment type="similarity">
    <text evidence="1">Belongs to the glycosyl hydrolase 43 family.</text>
</comment>
<evidence type="ECO:0000256" key="7">
    <source>
        <dbReference type="PIRSR" id="PIRSR606710-1"/>
    </source>
</evidence>
<dbReference type="SUPFAM" id="SSF75005">
    <property type="entry name" value="Arabinanase/levansucrase/invertase"/>
    <property type="match status" value="1"/>
</dbReference>
<dbReference type="SMART" id="SM00606">
    <property type="entry name" value="CBD_IV"/>
    <property type="match status" value="1"/>
</dbReference>
<protein>
    <submittedName>
        <fullName evidence="12">Carbohydrate-binding protein</fullName>
    </submittedName>
</protein>
<keyword evidence="10" id="KW-0812">Transmembrane</keyword>
<sequence length="866" mass="97516">MLMWQGDIRMNKARFVWIGLSISVLVVIVYAVLFRETNDRGTINMEGTGMTQKLKDRETYKNWMSLTVDKKAGYEDDALNGKNYPGGDPFVMKHNGIYYLYPSTHFNLSDIRAWSSEDLIHWNYEGIVAQDDRLKMAYAPEVTYWNGYFYMVTSPGGNGHYVLKSDRPTGPFTVETTNVGMSIDGSIFIDDDGKWYFYYSGRNGIRGREMTTPLTFGTERILPGTSMNHWTEGPFLLKRNGTYFMTQTGNHLMSKGYRINYSVSKDGPLGKFVTPYNNPIIINTDNGFHGLGHSSTVLGPDLDSYYIVYHNNKNPVAPGIGHDRYFNIDKLVFNGDKMDVLGPTNFPQVVPNRASFYTWIQRDGVERHFDKLTQGKSTMMVSKTGTLESYTAEFNFKAAWESKPTEGGKPLTGVLFSYENESHYGMVSVHVLEKKLELASVIHNESRSIAVASLPEDMDLTKLHTIRIEKDRQKVTVYFDGMHKLDAEMNDLAAGRIGYVYEDCVLMPDYTAFSDEVNGSSDFDAYKPVPGSIEAVHYLKGNGRGYSAKQKPEAENPFRPEDGIRIDKTDGNSYLVHLNHKGDWLQYNINVQEDATYGIDFRVRGQNKAAELEVYADDKRIATIVVPPTEDDPRNGWVKVKGIGSIPLHADLHTLKLKVKSGEIKLLDFNMYKLGMEMPYRSVELTKVGNRADGLYSDWTYTGNWSISNQGLTSAPGVNSMAFTGETTWSDYEVEADLIVSKASLQDDVGIVIRASNESTHKDQVSDALMGYYISFASGSVALKKLNYNATVLERANFSFQKDKKVRVKIQAEGSTIRVYLENSPKPVLQYTDSDAFTTGKVGVRSMANATAFFERFIIKSLPEQP</sequence>
<dbReference type="PANTHER" id="PTHR43772:SF2">
    <property type="entry name" value="PUTATIVE (AFU_ORTHOLOGUE AFUA_2G04480)-RELATED"/>
    <property type="match status" value="1"/>
</dbReference>
<keyword evidence="4" id="KW-0378">Hydrolase</keyword>
<evidence type="ECO:0000256" key="2">
    <source>
        <dbReference type="ARBA" id="ARBA00022651"/>
    </source>
</evidence>
<evidence type="ECO:0000256" key="9">
    <source>
        <dbReference type="SAM" id="MobiDB-lite"/>
    </source>
</evidence>
<dbReference type="InterPro" id="IPR052176">
    <property type="entry name" value="Glycosyl_Hydrlase_43_Enz"/>
</dbReference>
<dbReference type="SUPFAM" id="SSF49785">
    <property type="entry name" value="Galactose-binding domain-like"/>
    <property type="match status" value="1"/>
</dbReference>
<dbReference type="GO" id="GO:0030246">
    <property type="term" value="F:carbohydrate binding"/>
    <property type="evidence" value="ECO:0007669"/>
    <property type="project" value="InterPro"/>
</dbReference>
<keyword evidence="2" id="KW-0624">Polysaccharide degradation</keyword>
<dbReference type="OrthoDB" id="9801455at2"/>
<dbReference type="InterPro" id="IPR006710">
    <property type="entry name" value="Glyco_hydro_43"/>
</dbReference>
<accession>A0A5C4TAN8</accession>
<proteinExistence type="inferred from homology"/>
<evidence type="ECO:0000313" key="12">
    <source>
        <dbReference type="EMBL" id="TNJ66123.1"/>
    </source>
</evidence>
<keyword evidence="10" id="KW-1133">Transmembrane helix</keyword>
<dbReference type="Gene3D" id="2.115.10.20">
    <property type="entry name" value="Glycosyl hydrolase domain, family 43"/>
    <property type="match status" value="1"/>
</dbReference>
<keyword evidence="5" id="KW-0119">Carbohydrate metabolism</keyword>
<dbReference type="AlphaFoldDB" id="A0A5C4TAN8"/>
<dbReference type="InterPro" id="IPR008979">
    <property type="entry name" value="Galactose-bd-like_sf"/>
</dbReference>
<dbReference type="CDD" id="cd04080">
    <property type="entry name" value="CBM6_cellulase-like"/>
    <property type="match status" value="1"/>
</dbReference>
<evidence type="ECO:0000256" key="8">
    <source>
        <dbReference type="PIRSR" id="PIRSR606710-2"/>
    </source>
</evidence>
<keyword evidence="3" id="KW-0732">Signal</keyword>
<dbReference type="CDD" id="cd08991">
    <property type="entry name" value="GH43_HoAraf43-like"/>
    <property type="match status" value="1"/>
</dbReference>
<dbReference type="InterPro" id="IPR023296">
    <property type="entry name" value="Glyco_hydro_beta-prop_sf"/>
</dbReference>
<name>A0A5C4TAN8_9BACL</name>
<keyword evidence="10" id="KW-0472">Membrane</keyword>
<dbReference type="Pfam" id="PF04616">
    <property type="entry name" value="Glyco_hydro_43"/>
    <property type="match status" value="1"/>
</dbReference>
<dbReference type="Gene3D" id="2.60.120.560">
    <property type="entry name" value="Exo-inulinase, domain 1"/>
    <property type="match status" value="2"/>
</dbReference>
<dbReference type="Pfam" id="PF03422">
    <property type="entry name" value="CBM_6"/>
    <property type="match status" value="1"/>
</dbReference>
<dbReference type="PROSITE" id="PS51175">
    <property type="entry name" value="CBM6"/>
    <property type="match status" value="1"/>
</dbReference>
<evidence type="ECO:0000256" key="10">
    <source>
        <dbReference type="SAM" id="Phobius"/>
    </source>
</evidence>
<evidence type="ECO:0000256" key="5">
    <source>
        <dbReference type="ARBA" id="ARBA00023277"/>
    </source>
</evidence>
<evidence type="ECO:0000256" key="3">
    <source>
        <dbReference type="ARBA" id="ARBA00022729"/>
    </source>
</evidence>
<dbReference type="GO" id="GO:0045493">
    <property type="term" value="P:xylan catabolic process"/>
    <property type="evidence" value="ECO:0007669"/>
    <property type="project" value="UniProtKB-KW"/>
</dbReference>
<dbReference type="PANTHER" id="PTHR43772">
    <property type="entry name" value="ENDO-1,4-BETA-XYLANASE"/>
    <property type="match status" value="1"/>
</dbReference>
<dbReference type="InterPro" id="IPR005084">
    <property type="entry name" value="CBM6"/>
</dbReference>
<feature type="compositionally biased region" description="Basic and acidic residues" evidence="9">
    <location>
        <begin position="550"/>
        <end position="563"/>
    </location>
</feature>
<evidence type="ECO:0000256" key="1">
    <source>
        <dbReference type="ARBA" id="ARBA00009865"/>
    </source>
</evidence>
<evidence type="ECO:0000256" key="6">
    <source>
        <dbReference type="ARBA" id="ARBA00023295"/>
    </source>
</evidence>
<keyword evidence="2" id="KW-0858">Xylan degradation</keyword>
<gene>
    <name evidence="12" type="ORF">FE784_11950</name>
</gene>
<evidence type="ECO:0000256" key="4">
    <source>
        <dbReference type="ARBA" id="ARBA00022801"/>
    </source>
</evidence>